<protein>
    <submittedName>
        <fullName evidence="1">Uncharacterized protein</fullName>
    </submittedName>
</protein>
<dbReference type="InParanoid" id="C7PWM3"/>
<dbReference type="OrthoDB" id="5021382at2"/>
<name>C7PWM3_CATAD</name>
<accession>C7PWM3</accession>
<dbReference type="EMBL" id="CP001700">
    <property type="protein sequence ID" value="ACU75303.1"/>
    <property type="molecule type" value="Genomic_DNA"/>
</dbReference>
<dbReference type="RefSeq" id="WP_015795032.1">
    <property type="nucleotide sequence ID" value="NC_013131.1"/>
</dbReference>
<evidence type="ECO:0000313" key="1">
    <source>
        <dbReference type="EMBL" id="ACU75303.1"/>
    </source>
</evidence>
<evidence type="ECO:0000313" key="2">
    <source>
        <dbReference type="Proteomes" id="UP000000851"/>
    </source>
</evidence>
<reference evidence="1 2" key="1">
    <citation type="journal article" date="2009" name="Stand. Genomic Sci.">
        <title>Complete genome sequence of Catenulispora acidiphila type strain (ID 139908).</title>
        <authorList>
            <person name="Copeland A."/>
            <person name="Lapidus A."/>
            <person name="Glavina Del Rio T."/>
            <person name="Nolan M."/>
            <person name="Lucas S."/>
            <person name="Chen F."/>
            <person name="Tice H."/>
            <person name="Cheng J.F."/>
            <person name="Bruce D."/>
            <person name="Goodwin L."/>
            <person name="Pitluck S."/>
            <person name="Mikhailova N."/>
            <person name="Pati A."/>
            <person name="Ivanova N."/>
            <person name="Mavromatis K."/>
            <person name="Chen A."/>
            <person name="Palaniappan K."/>
            <person name="Chain P."/>
            <person name="Land M."/>
            <person name="Hauser L."/>
            <person name="Chang Y.J."/>
            <person name="Jeffries C.D."/>
            <person name="Chertkov O."/>
            <person name="Brettin T."/>
            <person name="Detter J.C."/>
            <person name="Han C."/>
            <person name="Ali Z."/>
            <person name="Tindall B.J."/>
            <person name="Goker M."/>
            <person name="Bristow J."/>
            <person name="Eisen J.A."/>
            <person name="Markowitz V."/>
            <person name="Hugenholtz P."/>
            <person name="Kyrpides N.C."/>
            <person name="Klenk H.P."/>
        </authorList>
    </citation>
    <scope>NUCLEOTIDE SEQUENCE [LARGE SCALE GENOMIC DNA]</scope>
    <source>
        <strain evidence="2">DSM 44928 / JCM 14897 / NBRC 102108 / NRRL B-24433 / ID139908</strain>
    </source>
</reference>
<dbReference type="HOGENOM" id="CLU_1173754_0_0_11"/>
<gene>
    <name evidence="1" type="ordered locus">Caci_6451</name>
</gene>
<proteinExistence type="predicted"/>
<dbReference type="AlphaFoldDB" id="C7PWM3"/>
<keyword evidence="2" id="KW-1185">Reference proteome</keyword>
<sequence>MAKFLGIGLENLAELADVIVDDLDEVQKGIGWWSSYTDLGTKERGPADDFSPVRVTTHFCGALRALASALDCLGGCLVGVPGLPTDIVKAALSSARDQLTKAAKSNVRQAQLASDLNAITAAAGPAGWMEWLIAMRNTDVHRARRIMTWDIDIGAGNLVEGINMKLPRSPELTEIQACVYAGGTVPTHFEALADAFLDDLTESVVTYLDGAANLLKDLWVERKQTTALIEQPASQW</sequence>
<dbReference type="eggNOG" id="ENOG502ZXX0">
    <property type="taxonomic scope" value="Bacteria"/>
</dbReference>
<dbReference type="KEGG" id="cai:Caci_6451"/>
<organism evidence="1 2">
    <name type="scientific">Catenulispora acidiphila (strain DSM 44928 / JCM 14897 / NBRC 102108 / NRRL B-24433 / ID139908)</name>
    <dbReference type="NCBI Taxonomy" id="479433"/>
    <lineage>
        <taxon>Bacteria</taxon>
        <taxon>Bacillati</taxon>
        <taxon>Actinomycetota</taxon>
        <taxon>Actinomycetes</taxon>
        <taxon>Catenulisporales</taxon>
        <taxon>Catenulisporaceae</taxon>
        <taxon>Catenulispora</taxon>
    </lineage>
</organism>
<dbReference type="Proteomes" id="UP000000851">
    <property type="component" value="Chromosome"/>
</dbReference>